<proteinExistence type="predicted"/>
<protein>
    <submittedName>
        <fullName evidence="2">Uncharacterized protein</fullName>
    </submittedName>
</protein>
<accession>A0AAW0QVQ9</accession>
<feature type="region of interest" description="Disordered" evidence="1">
    <location>
        <begin position="1"/>
        <end position="33"/>
    </location>
</feature>
<dbReference type="AlphaFoldDB" id="A0AAW0QVQ9"/>
<evidence type="ECO:0000256" key="1">
    <source>
        <dbReference type="SAM" id="MobiDB-lite"/>
    </source>
</evidence>
<feature type="region of interest" description="Disordered" evidence="1">
    <location>
        <begin position="55"/>
        <end position="149"/>
    </location>
</feature>
<gene>
    <name evidence="2" type="ORF">PG999_005732</name>
</gene>
<organism evidence="2 3">
    <name type="scientific">Apiospora kogelbergensis</name>
    <dbReference type="NCBI Taxonomy" id="1337665"/>
    <lineage>
        <taxon>Eukaryota</taxon>
        <taxon>Fungi</taxon>
        <taxon>Dikarya</taxon>
        <taxon>Ascomycota</taxon>
        <taxon>Pezizomycotina</taxon>
        <taxon>Sordariomycetes</taxon>
        <taxon>Xylariomycetidae</taxon>
        <taxon>Amphisphaeriales</taxon>
        <taxon>Apiosporaceae</taxon>
        <taxon>Apiospora</taxon>
    </lineage>
</organism>
<comment type="caution">
    <text evidence="2">The sequence shown here is derived from an EMBL/GenBank/DDBJ whole genome shotgun (WGS) entry which is preliminary data.</text>
</comment>
<sequence>MGSISFNPTAVPARGADDASSSISGSSSSGLSHDVQVDIGVGVGVGGALLVHSLRRQKKTAQPPQYETPKQQWVRSHEASPDPEDVGGSGRAQQISPKPASNQKGTKSPKLGAGFWDIPKLSGGPTLRSELPSRGATKKEHLAELPGAA</sequence>
<dbReference type="Proteomes" id="UP001392437">
    <property type="component" value="Unassembled WGS sequence"/>
</dbReference>
<evidence type="ECO:0000313" key="2">
    <source>
        <dbReference type="EMBL" id="KAK8113663.1"/>
    </source>
</evidence>
<feature type="compositionally biased region" description="Polar residues" evidence="1">
    <location>
        <begin position="91"/>
        <end position="106"/>
    </location>
</feature>
<reference evidence="2 3" key="1">
    <citation type="submission" date="2023-01" db="EMBL/GenBank/DDBJ databases">
        <title>Analysis of 21 Apiospora genomes using comparative genomics revels a genus with tremendous synthesis potential of carbohydrate active enzymes and secondary metabolites.</title>
        <authorList>
            <person name="Sorensen T."/>
        </authorList>
    </citation>
    <scope>NUCLEOTIDE SEQUENCE [LARGE SCALE GENOMIC DNA]</scope>
    <source>
        <strain evidence="2 3">CBS 117206</strain>
    </source>
</reference>
<name>A0AAW0QVQ9_9PEZI</name>
<evidence type="ECO:0000313" key="3">
    <source>
        <dbReference type="Proteomes" id="UP001392437"/>
    </source>
</evidence>
<feature type="compositionally biased region" description="Low complexity" evidence="1">
    <location>
        <begin position="20"/>
        <end position="33"/>
    </location>
</feature>
<dbReference type="EMBL" id="JAQQWP010000006">
    <property type="protein sequence ID" value="KAK8113663.1"/>
    <property type="molecule type" value="Genomic_DNA"/>
</dbReference>
<feature type="compositionally biased region" description="Polar residues" evidence="1">
    <location>
        <begin position="60"/>
        <end position="74"/>
    </location>
</feature>
<keyword evidence="3" id="KW-1185">Reference proteome</keyword>